<dbReference type="Pfam" id="PF18912">
    <property type="entry name" value="DZR_2"/>
    <property type="match status" value="1"/>
</dbReference>
<organism evidence="3 4">
    <name type="scientific">Candidatus Aquicultor secundus</name>
    <dbReference type="NCBI Taxonomy" id="1973895"/>
    <lineage>
        <taxon>Bacteria</taxon>
        <taxon>Bacillati</taxon>
        <taxon>Actinomycetota</taxon>
        <taxon>Candidatus Aquicultoria</taxon>
        <taxon>Candidatus Aquicultorales</taxon>
        <taxon>Candidatus Aquicultoraceae</taxon>
        <taxon>Candidatus Aquicultor</taxon>
    </lineage>
</organism>
<accession>A0A2M7T983</accession>
<name>A0A2M7T983_9ACTN</name>
<dbReference type="RefSeq" id="WP_286678886.1">
    <property type="nucleotide sequence ID" value="NZ_MNXI01000110.1"/>
</dbReference>
<reference evidence="4" key="1">
    <citation type="submission" date="2017-09" db="EMBL/GenBank/DDBJ databases">
        <title>Depth-based differentiation of microbial function through sediment-hosted aquifers and enrichment of novel symbionts in the deep terrestrial subsurface.</title>
        <authorList>
            <person name="Probst A.J."/>
            <person name="Ladd B."/>
            <person name="Jarett J.K."/>
            <person name="Geller-Mcgrath D.E."/>
            <person name="Sieber C.M.K."/>
            <person name="Emerson J.B."/>
            <person name="Anantharaman K."/>
            <person name="Thomas B.C."/>
            <person name="Malmstrom R."/>
            <person name="Stieglmeier M."/>
            <person name="Klingl A."/>
            <person name="Woyke T."/>
            <person name="Ryan C.M."/>
            <person name="Banfield J.F."/>
        </authorList>
    </citation>
    <scope>NUCLEOTIDE SEQUENCE [LARGE SCALE GENOMIC DNA]</scope>
</reference>
<dbReference type="EMBL" id="PFNG01000080">
    <property type="protein sequence ID" value="PIZ40797.1"/>
    <property type="molecule type" value="Genomic_DNA"/>
</dbReference>
<dbReference type="InterPro" id="IPR000836">
    <property type="entry name" value="PRTase_dom"/>
</dbReference>
<evidence type="ECO:0000313" key="4">
    <source>
        <dbReference type="Proteomes" id="UP000230956"/>
    </source>
</evidence>
<dbReference type="PANTHER" id="PTHR47505">
    <property type="entry name" value="DNA UTILIZATION PROTEIN YHGH"/>
    <property type="match status" value="1"/>
</dbReference>
<evidence type="ECO:0000256" key="1">
    <source>
        <dbReference type="ARBA" id="ARBA00008007"/>
    </source>
</evidence>
<dbReference type="InterPro" id="IPR044005">
    <property type="entry name" value="DZR_2"/>
</dbReference>
<dbReference type="InterPro" id="IPR029057">
    <property type="entry name" value="PRTase-like"/>
</dbReference>
<dbReference type="CDD" id="cd06223">
    <property type="entry name" value="PRTases_typeI"/>
    <property type="match status" value="1"/>
</dbReference>
<dbReference type="PANTHER" id="PTHR47505:SF1">
    <property type="entry name" value="DNA UTILIZATION PROTEIN YHGH"/>
    <property type="match status" value="1"/>
</dbReference>
<dbReference type="Gene3D" id="3.40.50.2020">
    <property type="match status" value="1"/>
</dbReference>
<sequence length="235" mass="25739">MVGLFRGLLDLVFPPTCKVCGRQSKQTLCDRCMDSFPKIDGSICLKCGKPCQREVGSCRECAHKTLHFSRARSAGIYAGSLKEAVHQLKYKNGKRLSPHLARFILGVAGDFIDDIIHDIDVIACVPLSRYKEAKRGYNQSRLIAQELSVSLNKPLSNCLIKTHTTPEQNKLGLADRPRNIKGAFAVKSPIYGKVLLIDDVYTTGSTVSECARVLLQAGAEEVFVLTVARTPFAGG</sequence>
<evidence type="ECO:0000313" key="3">
    <source>
        <dbReference type="EMBL" id="PIZ40797.1"/>
    </source>
</evidence>
<gene>
    <name evidence="3" type="ORF">COY37_03260</name>
</gene>
<dbReference type="InterPro" id="IPR051910">
    <property type="entry name" value="ComF/GntX_DNA_util-trans"/>
</dbReference>
<protein>
    <submittedName>
        <fullName evidence="3">ComF family protein</fullName>
    </submittedName>
</protein>
<evidence type="ECO:0000259" key="2">
    <source>
        <dbReference type="Pfam" id="PF18912"/>
    </source>
</evidence>
<dbReference type="AlphaFoldDB" id="A0A2M7T983"/>
<dbReference type="SUPFAM" id="SSF53271">
    <property type="entry name" value="PRTase-like"/>
    <property type="match status" value="1"/>
</dbReference>
<dbReference type="Proteomes" id="UP000230956">
    <property type="component" value="Unassembled WGS sequence"/>
</dbReference>
<comment type="similarity">
    <text evidence="1">Belongs to the ComF/GntX family.</text>
</comment>
<comment type="caution">
    <text evidence="3">The sequence shown here is derived from an EMBL/GenBank/DDBJ whole genome shotgun (WGS) entry which is preliminary data.</text>
</comment>
<proteinExistence type="inferred from homology"/>
<feature type="domain" description="Double zinc ribbon" evidence="2">
    <location>
        <begin position="8"/>
        <end position="62"/>
    </location>
</feature>